<protein>
    <submittedName>
        <fullName evidence="1">Uncharacterized protein</fullName>
    </submittedName>
</protein>
<evidence type="ECO:0000313" key="2">
    <source>
        <dbReference type="Proteomes" id="UP000533476"/>
    </source>
</evidence>
<evidence type="ECO:0000313" key="1">
    <source>
        <dbReference type="EMBL" id="NMP21860.1"/>
    </source>
</evidence>
<proteinExistence type="predicted"/>
<name>A0A7Y0Q201_9FIRM</name>
<dbReference type="AlphaFoldDB" id="A0A7Y0Q201"/>
<dbReference type="EMBL" id="JABBVZ010000013">
    <property type="protein sequence ID" value="NMP21860.1"/>
    <property type="molecule type" value="Genomic_DNA"/>
</dbReference>
<sequence length="61" mass="6907">METQHRAIVVTLAEALQVQGAVVLPANWERQIHQRWVEAAQRLGIPVDAIPAQVAFRRNRP</sequence>
<accession>A0A7Y0Q201</accession>
<gene>
    <name evidence="1" type="ORF">HIJ39_05780</name>
</gene>
<organism evidence="1 2">
    <name type="scientific">Sulfobacillus harzensis</name>
    <dbReference type="NCBI Taxonomy" id="2729629"/>
    <lineage>
        <taxon>Bacteria</taxon>
        <taxon>Bacillati</taxon>
        <taxon>Bacillota</taxon>
        <taxon>Clostridia</taxon>
        <taxon>Eubacteriales</taxon>
        <taxon>Clostridiales Family XVII. Incertae Sedis</taxon>
        <taxon>Sulfobacillus</taxon>
    </lineage>
</organism>
<keyword evidence="2" id="KW-1185">Reference proteome</keyword>
<dbReference type="RefSeq" id="WP_169097648.1">
    <property type="nucleotide sequence ID" value="NZ_JABBVZ010000013.1"/>
</dbReference>
<dbReference type="Proteomes" id="UP000533476">
    <property type="component" value="Unassembled WGS sequence"/>
</dbReference>
<reference evidence="1 2" key="1">
    <citation type="submission" date="2020-04" db="EMBL/GenBank/DDBJ databases">
        <authorList>
            <person name="Zhang R."/>
            <person name="Schippers A."/>
        </authorList>
    </citation>
    <scope>NUCLEOTIDE SEQUENCE [LARGE SCALE GENOMIC DNA]</scope>
    <source>
        <strain evidence="1 2">DSM 109850</strain>
    </source>
</reference>
<comment type="caution">
    <text evidence="1">The sequence shown here is derived from an EMBL/GenBank/DDBJ whole genome shotgun (WGS) entry which is preliminary data.</text>
</comment>